<name>A0ACA9Y7C6_9ASCO</name>
<gene>
    <name evidence="1" type="ORF">CLIB1444_04S07712</name>
</gene>
<accession>A0ACA9Y7C6</accession>
<proteinExistence type="predicted"/>
<dbReference type="EMBL" id="CALSDN010000004">
    <property type="protein sequence ID" value="CAH6720776.1"/>
    <property type="molecule type" value="Genomic_DNA"/>
</dbReference>
<dbReference type="Proteomes" id="UP001152531">
    <property type="component" value="Unassembled WGS sequence"/>
</dbReference>
<evidence type="ECO:0000313" key="1">
    <source>
        <dbReference type="EMBL" id="CAH6720776.1"/>
    </source>
</evidence>
<keyword evidence="2" id="KW-1185">Reference proteome</keyword>
<comment type="caution">
    <text evidence="1">The sequence shown here is derived from an EMBL/GenBank/DDBJ whole genome shotgun (WGS) entry which is preliminary data.</text>
</comment>
<reference evidence="1" key="1">
    <citation type="submission" date="2022-06" db="EMBL/GenBank/DDBJ databases">
        <authorList>
            <person name="Legras J.-L."/>
            <person name="Devillers H."/>
            <person name="Grondin C."/>
        </authorList>
    </citation>
    <scope>NUCLEOTIDE SEQUENCE</scope>
    <source>
        <strain evidence="1">CLIB 1444</strain>
    </source>
</reference>
<organism evidence="1 2">
    <name type="scientific">[Candida] jaroonii</name>
    <dbReference type="NCBI Taxonomy" id="467808"/>
    <lineage>
        <taxon>Eukaryota</taxon>
        <taxon>Fungi</taxon>
        <taxon>Dikarya</taxon>
        <taxon>Ascomycota</taxon>
        <taxon>Saccharomycotina</taxon>
        <taxon>Pichiomycetes</taxon>
        <taxon>Debaryomycetaceae</taxon>
        <taxon>Yamadazyma</taxon>
    </lineage>
</organism>
<sequence length="131" mass="15028">MKNLIIISNIPRSDFNSKVPALKALVNNDNIVNWSSLPFLQRIIIICNSELNSFKLLNFLIDNKNQLNIQNYELIIKENFTKISNNLEVNNPIDLNYENKLKPNLKLDTKITNVFQLPSPESPSITISMSQ</sequence>
<protein>
    <submittedName>
        <fullName evidence="1">Uncharacterized protein</fullName>
    </submittedName>
</protein>
<evidence type="ECO:0000313" key="2">
    <source>
        <dbReference type="Proteomes" id="UP001152531"/>
    </source>
</evidence>